<keyword evidence="2" id="KW-1185">Reference proteome</keyword>
<dbReference type="Proteomes" id="UP000053989">
    <property type="component" value="Unassembled WGS sequence"/>
</dbReference>
<name>A0A0C3E5Z0_9AGAM</name>
<dbReference type="EMBL" id="KN822010">
    <property type="protein sequence ID" value="KIM68190.1"/>
    <property type="molecule type" value="Genomic_DNA"/>
</dbReference>
<dbReference type="HOGENOM" id="CLU_108765_0_0_1"/>
<dbReference type="AlphaFoldDB" id="A0A0C3E5Z0"/>
<dbReference type="InParanoid" id="A0A0C3E5Z0"/>
<protein>
    <submittedName>
        <fullName evidence="1">Uncharacterized protein</fullName>
    </submittedName>
</protein>
<feature type="non-terminal residue" evidence="1">
    <location>
        <position position="227"/>
    </location>
</feature>
<sequence length="227" mass="26691">RDVEQVDKQDDQAAARLLSSETLEFILTHHSDRPGLSSYLFVLGELIDTWQHCALRHLERARMVLRAQFWFMCWQSHIVQHLDHETSINFISRESFDIFMTLCDSLLQLIIVHRHYYPTYPLLPWLHSTKTCEHIFGMLWQLKKDFNYADILHLERKLCSLIQGDLQMLTPQEQECQTAEGYHHTYFHLPDLDMVALLTWPSDNELFLASKFTFSEAEQLLGAVGIN</sequence>
<reference evidence="1 2" key="1">
    <citation type="submission" date="2014-04" db="EMBL/GenBank/DDBJ databases">
        <authorList>
            <consortium name="DOE Joint Genome Institute"/>
            <person name="Kuo A."/>
            <person name="Kohler A."/>
            <person name="Nagy L.G."/>
            <person name="Floudas D."/>
            <person name="Copeland A."/>
            <person name="Barry K.W."/>
            <person name="Cichocki N."/>
            <person name="Veneault-Fourrey C."/>
            <person name="LaButti K."/>
            <person name="Lindquist E.A."/>
            <person name="Lipzen A."/>
            <person name="Lundell T."/>
            <person name="Morin E."/>
            <person name="Murat C."/>
            <person name="Sun H."/>
            <person name="Tunlid A."/>
            <person name="Henrissat B."/>
            <person name="Grigoriev I.V."/>
            <person name="Hibbett D.S."/>
            <person name="Martin F."/>
            <person name="Nordberg H.P."/>
            <person name="Cantor M.N."/>
            <person name="Hua S.X."/>
        </authorList>
    </citation>
    <scope>NUCLEOTIDE SEQUENCE [LARGE SCALE GENOMIC DNA]</scope>
    <source>
        <strain evidence="1 2">Foug A</strain>
    </source>
</reference>
<feature type="non-terminal residue" evidence="1">
    <location>
        <position position="1"/>
    </location>
</feature>
<reference evidence="2" key="2">
    <citation type="submission" date="2015-01" db="EMBL/GenBank/DDBJ databases">
        <title>Evolutionary Origins and Diversification of the Mycorrhizal Mutualists.</title>
        <authorList>
            <consortium name="DOE Joint Genome Institute"/>
            <consortium name="Mycorrhizal Genomics Consortium"/>
            <person name="Kohler A."/>
            <person name="Kuo A."/>
            <person name="Nagy L.G."/>
            <person name="Floudas D."/>
            <person name="Copeland A."/>
            <person name="Barry K.W."/>
            <person name="Cichocki N."/>
            <person name="Veneault-Fourrey C."/>
            <person name="LaButti K."/>
            <person name="Lindquist E.A."/>
            <person name="Lipzen A."/>
            <person name="Lundell T."/>
            <person name="Morin E."/>
            <person name="Murat C."/>
            <person name="Riley R."/>
            <person name="Ohm R."/>
            <person name="Sun H."/>
            <person name="Tunlid A."/>
            <person name="Henrissat B."/>
            <person name="Grigoriev I.V."/>
            <person name="Hibbett D.S."/>
            <person name="Martin F."/>
        </authorList>
    </citation>
    <scope>NUCLEOTIDE SEQUENCE [LARGE SCALE GENOMIC DNA]</scope>
    <source>
        <strain evidence="2">Foug A</strain>
    </source>
</reference>
<dbReference type="OrthoDB" id="3268677at2759"/>
<evidence type="ECO:0000313" key="1">
    <source>
        <dbReference type="EMBL" id="KIM68190.1"/>
    </source>
</evidence>
<accession>A0A0C3E5Z0</accession>
<organism evidence="1 2">
    <name type="scientific">Scleroderma citrinum Foug A</name>
    <dbReference type="NCBI Taxonomy" id="1036808"/>
    <lineage>
        <taxon>Eukaryota</taxon>
        <taxon>Fungi</taxon>
        <taxon>Dikarya</taxon>
        <taxon>Basidiomycota</taxon>
        <taxon>Agaricomycotina</taxon>
        <taxon>Agaricomycetes</taxon>
        <taxon>Agaricomycetidae</taxon>
        <taxon>Boletales</taxon>
        <taxon>Sclerodermatineae</taxon>
        <taxon>Sclerodermataceae</taxon>
        <taxon>Scleroderma</taxon>
    </lineage>
</organism>
<proteinExistence type="predicted"/>
<dbReference type="STRING" id="1036808.A0A0C3E5Z0"/>
<evidence type="ECO:0000313" key="2">
    <source>
        <dbReference type="Proteomes" id="UP000053989"/>
    </source>
</evidence>
<gene>
    <name evidence="1" type="ORF">SCLCIDRAFT_64175</name>
</gene>